<dbReference type="InterPro" id="IPR001077">
    <property type="entry name" value="COMT_C"/>
</dbReference>
<dbReference type="Gene3D" id="1.10.10.10">
    <property type="entry name" value="Winged helix-like DNA-binding domain superfamily/Winged helix DNA-binding domain"/>
    <property type="match status" value="1"/>
</dbReference>
<dbReference type="OrthoDB" id="2410195at2759"/>
<dbReference type="InterPro" id="IPR029063">
    <property type="entry name" value="SAM-dependent_MTases_sf"/>
</dbReference>
<evidence type="ECO:0000256" key="3">
    <source>
        <dbReference type="ARBA" id="ARBA00022691"/>
    </source>
</evidence>
<dbReference type="InterPro" id="IPR012967">
    <property type="entry name" value="COMT_dimerisation"/>
</dbReference>
<keyword evidence="1" id="KW-0489">Methyltransferase</keyword>
<dbReference type="PANTHER" id="PTHR43712">
    <property type="entry name" value="PUTATIVE (AFU_ORTHOLOGUE AFUA_4G14580)-RELATED"/>
    <property type="match status" value="1"/>
</dbReference>
<dbReference type="GO" id="GO:0044550">
    <property type="term" value="P:secondary metabolite biosynthetic process"/>
    <property type="evidence" value="ECO:0007669"/>
    <property type="project" value="UniProtKB-ARBA"/>
</dbReference>
<evidence type="ECO:0000313" key="8">
    <source>
        <dbReference type="Proteomes" id="UP000191285"/>
    </source>
</evidence>
<dbReference type="GO" id="GO:0046983">
    <property type="term" value="F:protein dimerization activity"/>
    <property type="evidence" value="ECO:0007669"/>
    <property type="project" value="InterPro"/>
</dbReference>
<name>A0A1V6T864_9EURO</name>
<dbReference type="Gene3D" id="3.40.50.150">
    <property type="entry name" value="Vaccinia Virus protein VP39"/>
    <property type="match status" value="1"/>
</dbReference>
<evidence type="ECO:0000259" key="6">
    <source>
        <dbReference type="Pfam" id="PF08100"/>
    </source>
</evidence>
<feature type="domain" description="O-methyltransferase dimerisation" evidence="6">
    <location>
        <begin position="42"/>
        <end position="109"/>
    </location>
</feature>
<comment type="caution">
    <text evidence="7">The sequence shown here is derived from an EMBL/GenBank/DDBJ whole genome shotgun (WGS) entry which is preliminary data.</text>
</comment>
<dbReference type="AlphaFoldDB" id="A0A1V6T864"/>
<dbReference type="PIRSF" id="PIRSF005739">
    <property type="entry name" value="O-mtase"/>
    <property type="match status" value="1"/>
</dbReference>
<feature type="active site" description="Proton acceptor" evidence="4">
    <location>
        <position position="293"/>
    </location>
</feature>
<dbReference type="InterPro" id="IPR016461">
    <property type="entry name" value="COMT-like"/>
</dbReference>
<keyword evidence="8" id="KW-1185">Reference proteome</keyword>
<reference evidence="8" key="1">
    <citation type="journal article" date="2017" name="Nat. Microbiol.">
        <title>Global analysis of biosynthetic gene clusters reveals vast potential of secondary metabolite production in Penicillium species.</title>
        <authorList>
            <person name="Nielsen J.C."/>
            <person name="Grijseels S."/>
            <person name="Prigent S."/>
            <person name="Ji B."/>
            <person name="Dainat J."/>
            <person name="Nielsen K.F."/>
            <person name="Frisvad J.C."/>
            <person name="Workman M."/>
            <person name="Nielsen J."/>
        </authorList>
    </citation>
    <scope>NUCLEOTIDE SEQUENCE [LARGE SCALE GENOMIC DNA]</scope>
    <source>
        <strain evidence="8">IBT 24891</strain>
    </source>
</reference>
<dbReference type="GO" id="GO:0032259">
    <property type="term" value="P:methylation"/>
    <property type="evidence" value="ECO:0007669"/>
    <property type="project" value="UniProtKB-KW"/>
</dbReference>
<gene>
    <name evidence="7" type="ORF">PENSTE_c010G08753</name>
</gene>
<protein>
    <submittedName>
        <fullName evidence="7">Uncharacterized protein</fullName>
    </submittedName>
</protein>
<dbReference type="Pfam" id="PF00891">
    <property type="entry name" value="Methyltransf_2"/>
    <property type="match status" value="1"/>
</dbReference>
<evidence type="ECO:0000256" key="2">
    <source>
        <dbReference type="ARBA" id="ARBA00022679"/>
    </source>
</evidence>
<dbReference type="STRING" id="303698.A0A1V6T864"/>
<proteinExistence type="predicted"/>
<evidence type="ECO:0000259" key="5">
    <source>
        <dbReference type="Pfam" id="PF00891"/>
    </source>
</evidence>
<evidence type="ECO:0000313" key="7">
    <source>
        <dbReference type="EMBL" id="OQE22552.1"/>
    </source>
</evidence>
<keyword evidence="2" id="KW-0808">Transferase</keyword>
<dbReference type="InterPro" id="IPR036388">
    <property type="entry name" value="WH-like_DNA-bd_sf"/>
</dbReference>
<dbReference type="Proteomes" id="UP000191285">
    <property type="component" value="Unassembled WGS sequence"/>
</dbReference>
<evidence type="ECO:0000256" key="1">
    <source>
        <dbReference type="ARBA" id="ARBA00022603"/>
    </source>
</evidence>
<dbReference type="GO" id="GO:0008171">
    <property type="term" value="F:O-methyltransferase activity"/>
    <property type="evidence" value="ECO:0007669"/>
    <property type="project" value="InterPro"/>
</dbReference>
<dbReference type="SUPFAM" id="SSF46785">
    <property type="entry name" value="Winged helix' DNA-binding domain"/>
    <property type="match status" value="1"/>
</dbReference>
<dbReference type="Pfam" id="PF08100">
    <property type="entry name" value="Dimerisation"/>
    <property type="match status" value="1"/>
</dbReference>
<dbReference type="PANTHER" id="PTHR43712:SF1">
    <property type="entry name" value="HYPOTHETICAL O-METHYLTRANSFERASE (EUROFUNG)-RELATED"/>
    <property type="match status" value="1"/>
</dbReference>
<keyword evidence="3" id="KW-0949">S-adenosyl-L-methionine</keyword>
<evidence type="ECO:0000256" key="4">
    <source>
        <dbReference type="PIRSR" id="PIRSR005739-1"/>
    </source>
</evidence>
<organism evidence="7 8">
    <name type="scientific">Penicillium steckii</name>
    <dbReference type="NCBI Taxonomy" id="303698"/>
    <lineage>
        <taxon>Eukaryota</taxon>
        <taxon>Fungi</taxon>
        <taxon>Dikarya</taxon>
        <taxon>Ascomycota</taxon>
        <taxon>Pezizomycotina</taxon>
        <taxon>Eurotiomycetes</taxon>
        <taxon>Eurotiomycetidae</taxon>
        <taxon>Eurotiales</taxon>
        <taxon>Aspergillaceae</taxon>
        <taxon>Penicillium</taxon>
    </lineage>
</organism>
<feature type="domain" description="O-methyltransferase C-terminal" evidence="5">
    <location>
        <begin position="225"/>
        <end position="363"/>
    </location>
</feature>
<sequence>MDAIVAQIHDLAKSADEATRMEIQRALRQVQQEYQGPKEILMDFANSALIMPIIRIGIDINLFRTLASSTEPLTVHRLAETTHASAELLERILRYLASNNVIKEVECNKYQACNLTFVFASEKGEAMICHGFDFHAPILRTMPEYFKETSYQNITSTKYLPFHKSFNTDLSCFDWLVQHPEHFVPFQKTMTSIEGSEWTEGFELLDTEAKKIPSTPAGPSERVFFVDVGGGHGHQSVLLGQKYPNILGRLVLQDLPTTVKDLQIEGVSIQAHNFFEKQPVQDAKFYYLRRIMHDWPDQDATKILQNIAAVMAYDSRILIDDAVLPNTGAVWQETMADLALMASCGGMERTTRQWEYLADSAGLKVEQIHSYVASTYTAVVVLALK</sequence>
<dbReference type="InterPro" id="IPR036390">
    <property type="entry name" value="WH_DNA-bd_sf"/>
</dbReference>
<accession>A0A1V6T864</accession>
<dbReference type="PROSITE" id="PS51683">
    <property type="entry name" value="SAM_OMT_II"/>
    <property type="match status" value="1"/>
</dbReference>
<dbReference type="EMBL" id="MLKD01000010">
    <property type="protein sequence ID" value="OQE22552.1"/>
    <property type="molecule type" value="Genomic_DNA"/>
</dbReference>
<dbReference type="SUPFAM" id="SSF53335">
    <property type="entry name" value="S-adenosyl-L-methionine-dependent methyltransferases"/>
    <property type="match status" value="1"/>
</dbReference>